<dbReference type="PANTHER" id="PTHR33164">
    <property type="entry name" value="TRANSCRIPTIONAL REGULATOR, MARR FAMILY"/>
    <property type="match status" value="1"/>
</dbReference>
<dbReference type="Pfam" id="PF01047">
    <property type="entry name" value="MarR"/>
    <property type="match status" value="1"/>
</dbReference>
<accession>A0A931FCU4</accession>
<dbReference type="PANTHER" id="PTHR33164:SF57">
    <property type="entry name" value="MARR-FAMILY TRANSCRIPTIONAL REGULATOR"/>
    <property type="match status" value="1"/>
</dbReference>
<evidence type="ECO:0000259" key="2">
    <source>
        <dbReference type="PROSITE" id="PS50995"/>
    </source>
</evidence>
<dbReference type="EMBL" id="JADPRT010000007">
    <property type="protein sequence ID" value="MBF9070082.1"/>
    <property type="molecule type" value="Genomic_DNA"/>
</dbReference>
<gene>
    <name evidence="3" type="ORF">I2501_18830</name>
</gene>
<dbReference type="Proteomes" id="UP000657385">
    <property type="component" value="Unassembled WGS sequence"/>
</dbReference>
<feature type="region of interest" description="Disordered" evidence="1">
    <location>
        <begin position="1"/>
        <end position="20"/>
    </location>
</feature>
<dbReference type="PRINTS" id="PR00598">
    <property type="entry name" value="HTHMARR"/>
</dbReference>
<dbReference type="Gene3D" id="1.10.10.10">
    <property type="entry name" value="Winged helix-like DNA-binding domain superfamily/Winged helix DNA-binding domain"/>
    <property type="match status" value="1"/>
</dbReference>
<proteinExistence type="predicted"/>
<comment type="caution">
    <text evidence="3">The sequence shown here is derived from an EMBL/GenBank/DDBJ whole genome shotgun (WGS) entry which is preliminary data.</text>
</comment>
<evidence type="ECO:0000313" key="4">
    <source>
        <dbReference type="Proteomes" id="UP000657385"/>
    </source>
</evidence>
<dbReference type="InterPro" id="IPR036390">
    <property type="entry name" value="WH_DNA-bd_sf"/>
</dbReference>
<evidence type="ECO:0000313" key="3">
    <source>
        <dbReference type="EMBL" id="MBF9070082.1"/>
    </source>
</evidence>
<keyword evidence="4" id="KW-1185">Reference proteome</keyword>
<name>A0A931FCU4_9ACTN</name>
<dbReference type="SMART" id="SM00347">
    <property type="entry name" value="HTH_MARR"/>
    <property type="match status" value="1"/>
</dbReference>
<protein>
    <submittedName>
        <fullName evidence="3">Winged helix-turn-helix transcriptional regulator</fullName>
    </submittedName>
</protein>
<organism evidence="3 4">
    <name type="scientific">Streptacidiphilus fuscans</name>
    <dbReference type="NCBI Taxonomy" id="2789292"/>
    <lineage>
        <taxon>Bacteria</taxon>
        <taxon>Bacillati</taxon>
        <taxon>Actinomycetota</taxon>
        <taxon>Actinomycetes</taxon>
        <taxon>Kitasatosporales</taxon>
        <taxon>Streptomycetaceae</taxon>
        <taxon>Streptacidiphilus</taxon>
    </lineage>
</organism>
<reference evidence="3" key="1">
    <citation type="submission" date="2020-11" db="EMBL/GenBank/DDBJ databases">
        <title>Isolation and identification of active actinomycetes.</title>
        <authorList>
            <person name="Yu B."/>
        </authorList>
    </citation>
    <scope>NUCLEOTIDE SEQUENCE</scope>
    <source>
        <strain evidence="3">NEAU-YB345</strain>
    </source>
</reference>
<feature type="domain" description="HTH marR-type" evidence="2">
    <location>
        <begin position="20"/>
        <end position="152"/>
    </location>
</feature>
<evidence type="ECO:0000256" key="1">
    <source>
        <dbReference type="SAM" id="MobiDB-lite"/>
    </source>
</evidence>
<dbReference type="SUPFAM" id="SSF46785">
    <property type="entry name" value="Winged helix' DNA-binding domain"/>
    <property type="match status" value="1"/>
</dbReference>
<dbReference type="InterPro" id="IPR036388">
    <property type="entry name" value="WH-like_DNA-bd_sf"/>
</dbReference>
<dbReference type="AlphaFoldDB" id="A0A931FCU4"/>
<dbReference type="PROSITE" id="PS50995">
    <property type="entry name" value="HTH_MARR_2"/>
    <property type="match status" value="1"/>
</dbReference>
<dbReference type="InterPro" id="IPR039422">
    <property type="entry name" value="MarR/SlyA-like"/>
</dbReference>
<dbReference type="InterPro" id="IPR000835">
    <property type="entry name" value="HTH_MarR-typ"/>
</dbReference>
<dbReference type="GO" id="GO:0006950">
    <property type="term" value="P:response to stress"/>
    <property type="evidence" value="ECO:0007669"/>
    <property type="project" value="TreeGrafter"/>
</dbReference>
<dbReference type="GO" id="GO:0003700">
    <property type="term" value="F:DNA-binding transcription factor activity"/>
    <property type="evidence" value="ECO:0007669"/>
    <property type="project" value="InterPro"/>
</dbReference>
<sequence>MGRIVLPVTPQTPPAGSADRPDLAAMFAPLSRALIEAERPVLAAHGLTMWGYAVLLRLEDEPFRTQSALAESIGADKTRLIPILDALQQDGLIRRAPDPRDRRVRLLSLTPEGRARRDATQAAIQAGEERLLARLPEGDRAALLRALQALGPLLAEEQDATRVDPDA</sequence>